<keyword evidence="7" id="KW-0653">Protein transport</keyword>
<dbReference type="AlphaFoldDB" id="A0A562SNP8"/>
<keyword evidence="7" id="KW-0813">Transport</keyword>
<comment type="subcellular location">
    <subcellularLocation>
        <location evidence="1">Cell membrane</location>
        <topology evidence="1">Single-pass membrane protein</topology>
    </subcellularLocation>
    <subcellularLocation>
        <location evidence="7">Cell membrane</location>
        <topology evidence="7">Single-pass type II membrane protein</topology>
    </subcellularLocation>
</comment>
<protein>
    <submittedName>
        <fullName evidence="9">Biopolymer transport protein ExbD</fullName>
    </submittedName>
</protein>
<evidence type="ECO:0000256" key="6">
    <source>
        <dbReference type="ARBA" id="ARBA00023136"/>
    </source>
</evidence>
<comment type="caution">
    <text evidence="9">The sequence shown here is derived from an EMBL/GenBank/DDBJ whole genome shotgun (WGS) entry which is preliminary data.</text>
</comment>
<accession>A0A562SNP8</accession>
<dbReference type="Pfam" id="PF02472">
    <property type="entry name" value="ExbD"/>
    <property type="match status" value="1"/>
</dbReference>
<evidence type="ECO:0000256" key="3">
    <source>
        <dbReference type="ARBA" id="ARBA00022475"/>
    </source>
</evidence>
<evidence type="ECO:0000256" key="4">
    <source>
        <dbReference type="ARBA" id="ARBA00022692"/>
    </source>
</evidence>
<dbReference type="InterPro" id="IPR003400">
    <property type="entry name" value="ExbD"/>
</dbReference>
<proteinExistence type="inferred from homology"/>
<dbReference type="GO" id="GO:0005886">
    <property type="term" value="C:plasma membrane"/>
    <property type="evidence" value="ECO:0007669"/>
    <property type="project" value="UniProtKB-SubCell"/>
</dbReference>
<evidence type="ECO:0000256" key="5">
    <source>
        <dbReference type="ARBA" id="ARBA00022989"/>
    </source>
</evidence>
<keyword evidence="10" id="KW-1185">Reference proteome</keyword>
<reference evidence="9 10" key="1">
    <citation type="submission" date="2019-07" db="EMBL/GenBank/DDBJ databases">
        <title>Genomic Encyclopedia of Archaeal and Bacterial Type Strains, Phase II (KMG-II): from individual species to whole genera.</title>
        <authorList>
            <person name="Goeker M."/>
        </authorList>
    </citation>
    <scope>NUCLEOTIDE SEQUENCE [LARGE SCALE GENOMIC DNA]</scope>
    <source>
        <strain evidence="9 10">ATCC BAA-252</strain>
    </source>
</reference>
<dbReference type="Proteomes" id="UP000320593">
    <property type="component" value="Unassembled WGS sequence"/>
</dbReference>
<dbReference type="PANTHER" id="PTHR30558:SF3">
    <property type="entry name" value="BIOPOLYMER TRANSPORT PROTEIN EXBD-RELATED"/>
    <property type="match status" value="1"/>
</dbReference>
<name>A0A562SNP8_9HYPH</name>
<comment type="similarity">
    <text evidence="2 7">Belongs to the ExbD/TolR family.</text>
</comment>
<feature type="transmembrane region" description="Helical" evidence="8">
    <location>
        <begin position="12"/>
        <end position="32"/>
    </location>
</feature>
<evidence type="ECO:0000313" key="10">
    <source>
        <dbReference type="Proteomes" id="UP000320593"/>
    </source>
</evidence>
<evidence type="ECO:0000256" key="8">
    <source>
        <dbReference type="SAM" id="Phobius"/>
    </source>
</evidence>
<dbReference type="GO" id="GO:0022857">
    <property type="term" value="F:transmembrane transporter activity"/>
    <property type="evidence" value="ECO:0007669"/>
    <property type="project" value="InterPro"/>
</dbReference>
<evidence type="ECO:0000256" key="7">
    <source>
        <dbReference type="RuleBase" id="RU003879"/>
    </source>
</evidence>
<dbReference type="RefSeq" id="WP_145345769.1">
    <property type="nucleotide sequence ID" value="NZ_SMLY01000080.1"/>
</dbReference>
<gene>
    <name evidence="9" type="ORF">JM93_03466</name>
</gene>
<keyword evidence="4 7" id="KW-0812">Transmembrane</keyword>
<organism evidence="9 10">
    <name type="scientific">Roseibium hamelinense</name>
    <dbReference type="NCBI Taxonomy" id="150831"/>
    <lineage>
        <taxon>Bacteria</taxon>
        <taxon>Pseudomonadati</taxon>
        <taxon>Pseudomonadota</taxon>
        <taxon>Alphaproteobacteria</taxon>
        <taxon>Hyphomicrobiales</taxon>
        <taxon>Stappiaceae</taxon>
        <taxon>Roseibium</taxon>
    </lineage>
</organism>
<keyword evidence="5 8" id="KW-1133">Transmembrane helix</keyword>
<evidence type="ECO:0000313" key="9">
    <source>
        <dbReference type="EMBL" id="TWI82951.1"/>
    </source>
</evidence>
<keyword evidence="3" id="KW-1003">Cell membrane</keyword>
<keyword evidence="6 8" id="KW-0472">Membrane</keyword>
<dbReference type="GO" id="GO:0015031">
    <property type="term" value="P:protein transport"/>
    <property type="evidence" value="ECO:0007669"/>
    <property type="project" value="UniProtKB-KW"/>
</dbReference>
<sequence length="128" mass="13694">MILDEPPRRRPAIGLTSLIDVIFILIVFFMLVSSFDHYATVPLTVASGAQSAERIDKILALEILSSGDLVVAETNEPAEPALARAHKNALPVVVTIAPGVSTQDTLTHLDQIKATGITALTVRPGRRS</sequence>
<evidence type="ECO:0000256" key="1">
    <source>
        <dbReference type="ARBA" id="ARBA00004162"/>
    </source>
</evidence>
<dbReference type="PANTHER" id="PTHR30558">
    <property type="entry name" value="EXBD MEMBRANE COMPONENT OF PMF-DRIVEN MACROMOLECULE IMPORT SYSTEM"/>
    <property type="match status" value="1"/>
</dbReference>
<dbReference type="EMBL" id="VLLF01000008">
    <property type="protein sequence ID" value="TWI82951.1"/>
    <property type="molecule type" value="Genomic_DNA"/>
</dbReference>
<evidence type="ECO:0000256" key="2">
    <source>
        <dbReference type="ARBA" id="ARBA00005811"/>
    </source>
</evidence>